<evidence type="ECO:0000313" key="2">
    <source>
        <dbReference type="Proteomes" id="UP001171916"/>
    </source>
</evidence>
<reference evidence="1" key="1">
    <citation type="submission" date="2023-06" db="EMBL/GenBank/DDBJ databases">
        <title>Robiginitalea aurantiacus sp. nov. and Algoriphagus sediminis sp. nov., isolated from coastal sediment.</title>
        <authorList>
            <person name="Zhou Z.Y."/>
            <person name="An J."/>
            <person name="Jia Y.W."/>
            <person name="Du Z.J."/>
        </authorList>
    </citation>
    <scope>NUCLEOTIDE SEQUENCE</scope>
    <source>
        <strain evidence="1">C2-7</strain>
    </source>
</reference>
<dbReference type="EMBL" id="JAUEPH010000005">
    <property type="protein sequence ID" value="MDN3205052.1"/>
    <property type="molecule type" value="Genomic_DNA"/>
</dbReference>
<gene>
    <name evidence="1" type="ORF">QVH07_12885</name>
</gene>
<dbReference type="RefSeq" id="WP_290000917.1">
    <property type="nucleotide sequence ID" value="NZ_JAUEPH010000005.1"/>
</dbReference>
<protein>
    <submittedName>
        <fullName evidence="1">Uncharacterized protein</fullName>
    </submittedName>
</protein>
<dbReference type="Proteomes" id="UP001171916">
    <property type="component" value="Unassembled WGS sequence"/>
</dbReference>
<name>A0ABT7YEV0_9BACT</name>
<sequence length="155" mass="18361">MKRVLRKVLMKIGLIHSRPTLVTKHEDEETIKIQEELSFQVYWKILSIGKGPAVILKAFDEEILKFDCFGEKKGHFHNAPHYNFRIYFTESTIEEQIERTIRELKVNGLKYLSVQKDDRIRKIKPNGDEYEKALKQVKDTLIKHHQTMLNKIPET</sequence>
<evidence type="ECO:0000313" key="1">
    <source>
        <dbReference type="EMBL" id="MDN3205052.1"/>
    </source>
</evidence>
<keyword evidence="2" id="KW-1185">Reference proteome</keyword>
<proteinExistence type="predicted"/>
<organism evidence="1 2">
    <name type="scientific">Algoriphagus sediminis</name>
    <dbReference type="NCBI Taxonomy" id="3057113"/>
    <lineage>
        <taxon>Bacteria</taxon>
        <taxon>Pseudomonadati</taxon>
        <taxon>Bacteroidota</taxon>
        <taxon>Cytophagia</taxon>
        <taxon>Cytophagales</taxon>
        <taxon>Cyclobacteriaceae</taxon>
        <taxon>Algoriphagus</taxon>
    </lineage>
</organism>
<accession>A0ABT7YEV0</accession>
<comment type="caution">
    <text evidence="1">The sequence shown here is derived from an EMBL/GenBank/DDBJ whole genome shotgun (WGS) entry which is preliminary data.</text>
</comment>